<dbReference type="Proteomes" id="UP000677918">
    <property type="component" value="Unassembled WGS sequence"/>
</dbReference>
<accession>A0A8J4H6K2</accession>
<comment type="caution">
    <text evidence="3">The sequence shown here is derived from an EMBL/GenBank/DDBJ whole genome shotgun (WGS) entry which is preliminary data.</text>
</comment>
<gene>
    <name evidence="3" type="ORF">XYCOK13_35900</name>
</gene>
<feature type="transmembrane region" description="Helical" evidence="2">
    <location>
        <begin position="516"/>
        <end position="534"/>
    </location>
</feature>
<evidence type="ECO:0000256" key="2">
    <source>
        <dbReference type="SAM" id="Phobius"/>
    </source>
</evidence>
<organism evidence="3 4">
    <name type="scientific">Xylanibacillus composti</name>
    <dbReference type="NCBI Taxonomy" id="1572762"/>
    <lineage>
        <taxon>Bacteria</taxon>
        <taxon>Bacillati</taxon>
        <taxon>Bacillota</taxon>
        <taxon>Bacilli</taxon>
        <taxon>Bacillales</taxon>
        <taxon>Paenibacillaceae</taxon>
        <taxon>Xylanibacillus</taxon>
    </lineage>
</organism>
<evidence type="ECO:0000313" key="3">
    <source>
        <dbReference type="EMBL" id="GIQ70766.1"/>
    </source>
</evidence>
<name>A0A8J4H6K2_9BACL</name>
<feature type="transmembrane region" description="Helical" evidence="2">
    <location>
        <begin position="540"/>
        <end position="565"/>
    </location>
</feature>
<dbReference type="RefSeq" id="WP_213413578.1">
    <property type="nucleotide sequence ID" value="NZ_BOVK01000058.1"/>
</dbReference>
<feature type="transmembrane region" description="Helical" evidence="2">
    <location>
        <begin position="586"/>
        <end position="607"/>
    </location>
</feature>
<feature type="coiled-coil region" evidence="1">
    <location>
        <begin position="107"/>
        <end position="233"/>
    </location>
</feature>
<keyword evidence="2" id="KW-0812">Transmembrane</keyword>
<proteinExistence type="predicted"/>
<keyword evidence="2" id="KW-1133">Transmembrane helix</keyword>
<keyword evidence="4" id="KW-1185">Reference proteome</keyword>
<dbReference type="AlphaFoldDB" id="A0A8J4H6K2"/>
<sequence>MATVSSTLQIFDAMTRPLQNITQAMNIMIGSMQHLQQAVGADNKLGAAFDAAKEKIADAEAELKMLAAPINEAVQAQQTLNDTIAAQPQPPTWQSALSMEVFQTTGMDRMTQEIDAAKAALNALNQAQQQVASTDMSFLPPQAIRDINALEQRVMGLRGALQQAEDAKQNLSVDAPPQAFDRINDSIEKIRNELLDAKRAQDDMNAAMQAGDLSGVNNAYQRLNAHVEKTERAVRDNVREQQRFNDELEKGDKNANSLLKTVAGFVGAYVGFRAITGFLKESHSAANEQIRAEQRLQSIMSQISGMTQDGIDHVKNYAKELEAATGVAASVGIFGQSQLAQYVYDPDNIKNMTKAMYDLATETYGVGFSQDQLMQTSNLMGKVMMGDINALSRNGFRIDAIFDEAQQQLLKTGTEAERAALVIEMIEENLDGLSEAMRNTPEGAVNALANAWGSVQEKIGYGVMPLIMQFADFVTANMPVIEAIFLNAFGNLITGMQTVMTLAMSTATFFIENWSWIAPIIWGIVAATTAWFIASQRQVIVTAALATWQGILAAKMAIAKVAIFAKTVATFGLATAWRTLNAAMKANVIIFVISAVVGLITWLVRLWKTNDNFAAGLMRAWNSILNFFDRIPGYFWQLVEWLMVPFEWWAKSVGKIYDTVINGIISGINSVLSIINKVTGSSYEIAAEFSFENIAAGMKEYAEIKKDDAFSRAAEKAAEREQKVLDMLDNRAAKREREEKEREEMFAMPELYGADGMPTGAWDVPDEPLKEINKVGEVGKIQDTVDISNEDLKVLRDLAEMRNIQNFVTLTPTVQMTTGDIMNSVSAEEIIRQIEDALEAEFASSAEQFFE</sequence>
<evidence type="ECO:0000256" key="1">
    <source>
        <dbReference type="SAM" id="Coils"/>
    </source>
</evidence>
<keyword evidence="1" id="KW-0175">Coiled coil</keyword>
<protein>
    <submittedName>
        <fullName evidence="3">Uncharacterized protein</fullName>
    </submittedName>
</protein>
<evidence type="ECO:0000313" key="4">
    <source>
        <dbReference type="Proteomes" id="UP000677918"/>
    </source>
</evidence>
<dbReference type="EMBL" id="BOVK01000058">
    <property type="protein sequence ID" value="GIQ70766.1"/>
    <property type="molecule type" value="Genomic_DNA"/>
</dbReference>
<reference evidence="3" key="1">
    <citation type="submission" date="2021-04" db="EMBL/GenBank/DDBJ databases">
        <title>Draft genome sequence of Xylanibacillus composti strain K13.</title>
        <authorList>
            <person name="Uke A."/>
            <person name="Chhe C."/>
            <person name="Baramee S."/>
            <person name="Kosugi A."/>
        </authorList>
    </citation>
    <scope>NUCLEOTIDE SEQUENCE</scope>
    <source>
        <strain evidence="3">K13</strain>
    </source>
</reference>
<keyword evidence="2" id="KW-0472">Membrane</keyword>